<reference evidence="3 4" key="1">
    <citation type="journal article" date="2016" name="Genome Biol. Evol.">
        <title>Divergent and convergent evolution of fungal pathogenicity.</title>
        <authorList>
            <person name="Shang Y."/>
            <person name="Xiao G."/>
            <person name="Zheng P."/>
            <person name="Cen K."/>
            <person name="Zhan S."/>
            <person name="Wang C."/>
        </authorList>
    </citation>
    <scope>NUCLEOTIDE SEQUENCE [LARGE SCALE GENOMIC DNA]</scope>
    <source>
        <strain evidence="3 4">RCEF 2490</strain>
    </source>
</reference>
<gene>
    <name evidence="3" type="ORF">AAL_04496</name>
</gene>
<dbReference type="EMBL" id="AZGY01000009">
    <property type="protein sequence ID" value="KZZ95265.1"/>
    <property type="molecule type" value="Genomic_DNA"/>
</dbReference>
<accession>A0A168BG41</accession>
<proteinExistence type="predicted"/>
<evidence type="ECO:0000256" key="1">
    <source>
        <dbReference type="SAM" id="MobiDB-lite"/>
    </source>
</evidence>
<keyword evidence="2" id="KW-0472">Membrane</keyword>
<comment type="caution">
    <text evidence="3">The sequence shown here is derived from an EMBL/GenBank/DDBJ whole genome shotgun (WGS) entry which is preliminary data.</text>
</comment>
<evidence type="ECO:0000313" key="4">
    <source>
        <dbReference type="Proteomes" id="UP000078544"/>
    </source>
</evidence>
<organism evidence="3 4">
    <name type="scientific">Moelleriella libera RCEF 2490</name>
    <dbReference type="NCBI Taxonomy" id="1081109"/>
    <lineage>
        <taxon>Eukaryota</taxon>
        <taxon>Fungi</taxon>
        <taxon>Dikarya</taxon>
        <taxon>Ascomycota</taxon>
        <taxon>Pezizomycotina</taxon>
        <taxon>Sordariomycetes</taxon>
        <taxon>Hypocreomycetidae</taxon>
        <taxon>Hypocreales</taxon>
        <taxon>Clavicipitaceae</taxon>
        <taxon>Moelleriella</taxon>
    </lineage>
</organism>
<dbReference type="AlphaFoldDB" id="A0A168BG41"/>
<name>A0A168BG41_9HYPO</name>
<evidence type="ECO:0000256" key="2">
    <source>
        <dbReference type="SAM" id="Phobius"/>
    </source>
</evidence>
<keyword evidence="4" id="KW-1185">Reference proteome</keyword>
<keyword evidence="2" id="KW-1133">Transmembrane helix</keyword>
<protein>
    <submittedName>
        <fullName evidence="3">Uncharacterized protein</fullName>
    </submittedName>
</protein>
<dbReference type="Proteomes" id="UP000078544">
    <property type="component" value="Unassembled WGS sequence"/>
</dbReference>
<keyword evidence="2" id="KW-0812">Transmembrane</keyword>
<feature type="transmembrane region" description="Helical" evidence="2">
    <location>
        <begin position="97"/>
        <end position="119"/>
    </location>
</feature>
<feature type="compositionally biased region" description="Gly residues" evidence="1">
    <location>
        <begin position="161"/>
        <end position="172"/>
    </location>
</feature>
<evidence type="ECO:0000313" key="3">
    <source>
        <dbReference type="EMBL" id="KZZ95265.1"/>
    </source>
</evidence>
<feature type="region of interest" description="Disordered" evidence="1">
    <location>
        <begin position="152"/>
        <end position="174"/>
    </location>
</feature>
<sequence length="196" mass="21066">MTAESTASSTASGSIGSSSTATTTTTTTTTTTSAPGATSLNITTTLPLTTYSLTLNPWDGLGMDGGGPPDGASSGLGDRILQLVTGGSSGERIVRGFLMGIAIGIILGGVLCCWVPCFGRRRVRELRERRRRRRRREQRRRERERQLQLGLGDADDDEYGRGGGGGGAGRGGHLPILEGLRTHWDRIRRRRPRLWS</sequence>
<feature type="region of interest" description="Disordered" evidence="1">
    <location>
        <begin position="1"/>
        <end position="40"/>
    </location>
</feature>